<comment type="caution">
    <text evidence="7">The sequence shown here is derived from an EMBL/GenBank/DDBJ whole genome shotgun (WGS) entry which is preliminary data.</text>
</comment>
<keyword evidence="3 5" id="KW-0949">S-adenosyl-L-methionine</keyword>
<dbReference type="InterPro" id="IPR001678">
    <property type="entry name" value="MeTrfase_RsmB-F_NOP2_dom"/>
</dbReference>
<sequence length="53" mass="5913">DGEPLKSNKVLLDAPCSGLGVLSKRVDLWWNRNLEDMEQLKSLQDELLDAAST</sequence>
<dbReference type="GO" id="GO:0008173">
    <property type="term" value="F:RNA methyltransferase activity"/>
    <property type="evidence" value="ECO:0007669"/>
    <property type="project" value="InterPro"/>
</dbReference>
<evidence type="ECO:0000256" key="3">
    <source>
        <dbReference type="ARBA" id="ARBA00022691"/>
    </source>
</evidence>
<feature type="domain" description="SAM-dependent MTase RsmB/NOP-type" evidence="6">
    <location>
        <begin position="1"/>
        <end position="53"/>
    </location>
</feature>
<name>A0A392PD77_9FABA</name>
<dbReference type="SUPFAM" id="SSF53335">
    <property type="entry name" value="S-adenosyl-L-methionine-dependent methyltransferases"/>
    <property type="match status" value="1"/>
</dbReference>
<evidence type="ECO:0000256" key="4">
    <source>
        <dbReference type="ARBA" id="ARBA00022884"/>
    </source>
</evidence>
<dbReference type="PROSITE" id="PS51686">
    <property type="entry name" value="SAM_MT_RSMB_NOP"/>
    <property type="match status" value="1"/>
</dbReference>
<dbReference type="Pfam" id="PF01189">
    <property type="entry name" value="Methyltr_RsmB-F"/>
    <property type="match status" value="1"/>
</dbReference>
<feature type="binding site" evidence="5">
    <location>
        <position position="13"/>
    </location>
    <ligand>
        <name>S-adenosyl-L-methionine</name>
        <dbReference type="ChEBI" id="CHEBI:59789"/>
    </ligand>
</feature>
<evidence type="ECO:0000256" key="1">
    <source>
        <dbReference type="ARBA" id="ARBA00022603"/>
    </source>
</evidence>
<comment type="caution">
    <text evidence="5">Lacks conserved residue(s) required for the propagation of feature annotation.</text>
</comment>
<dbReference type="InterPro" id="IPR023267">
    <property type="entry name" value="RCMT"/>
</dbReference>
<dbReference type="InterPro" id="IPR029063">
    <property type="entry name" value="SAM-dependent_MTases_sf"/>
</dbReference>
<dbReference type="Proteomes" id="UP000265520">
    <property type="component" value="Unassembled WGS sequence"/>
</dbReference>
<protein>
    <submittedName>
        <fullName evidence="7">Ribosomal RNA small subunit methyltransferase B</fullName>
    </submittedName>
</protein>
<dbReference type="Gene3D" id="3.40.50.150">
    <property type="entry name" value="Vaccinia Virus protein VP39"/>
    <property type="match status" value="1"/>
</dbReference>
<proteinExistence type="inferred from homology"/>
<dbReference type="GO" id="GO:0001510">
    <property type="term" value="P:RNA methylation"/>
    <property type="evidence" value="ECO:0007669"/>
    <property type="project" value="InterPro"/>
</dbReference>
<reference evidence="7 8" key="1">
    <citation type="journal article" date="2018" name="Front. Plant Sci.">
        <title>Red Clover (Trifolium pratense) and Zigzag Clover (T. medium) - A Picture of Genomic Similarities and Differences.</title>
        <authorList>
            <person name="Dluhosova J."/>
            <person name="Istvanek J."/>
            <person name="Nedelnik J."/>
            <person name="Repkova J."/>
        </authorList>
    </citation>
    <scope>NUCLEOTIDE SEQUENCE [LARGE SCALE GENOMIC DNA]</scope>
    <source>
        <strain evidence="8">cv. 10/8</strain>
        <tissue evidence="7">Leaf</tissue>
    </source>
</reference>
<keyword evidence="2 5" id="KW-0808">Transferase</keyword>
<evidence type="ECO:0000256" key="5">
    <source>
        <dbReference type="PROSITE-ProRule" id="PRU01023"/>
    </source>
</evidence>
<dbReference type="InterPro" id="IPR049560">
    <property type="entry name" value="MeTrfase_RsmB-F_NOP2_cat"/>
</dbReference>
<dbReference type="AlphaFoldDB" id="A0A392PD77"/>
<keyword evidence="4 5" id="KW-0694">RNA-binding</keyword>
<organism evidence="7 8">
    <name type="scientific">Trifolium medium</name>
    <dbReference type="NCBI Taxonomy" id="97028"/>
    <lineage>
        <taxon>Eukaryota</taxon>
        <taxon>Viridiplantae</taxon>
        <taxon>Streptophyta</taxon>
        <taxon>Embryophyta</taxon>
        <taxon>Tracheophyta</taxon>
        <taxon>Spermatophyta</taxon>
        <taxon>Magnoliopsida</taxon>
        <taxon>eudicotyledons</taxon>
        <taxon>Gunneridae</taxon>
        <taxon>Pentapetalae</taxon>
        <taxon>rosids</taxon>
        <taxon>fabids</taxon>
        <taxon>Fabales</taxon>
        <taxon>Fabaceae</taxon>
        <taxon>Papilionoideae</taxon>
        <taxon>50 kb inversion clade</taxon>
        <taxon>NPAAA clade</taxon>
        <taxon>Hologalegina</taxon>
        <taxon>IRL clade</taxon>
        <taxon>Trifolieae</taxon>
        <taxon>Trifolium</taxon>
    </lineage>
</organism>
<evidence type="ECO:0000313" key="7">
    <source>
        <dbReference type="EMBL" id="MCI10058.1"/>
    </source>
</evidence>
<keyword evidence="8" id="KW-1185">Reference proteome</keyword>
<evidence type="ECO:0000256" key="2">
    <source>
        <dbReference type="ARBA" id="ARBA00022679"/>
    </source>
</evidence>
<dbReference type="PANTHER" id="PTHR22807:SF61">
    <property type="entry name" value="NOL1_NOP2_SUN FAMILY PROTEIN _ ANTITERMINATION NUSB DOMAIN-CONTAINING PROTEIN"/>
    <property type="match status" value="1"/>
</dbReference>
<gene>
    <name evidence="7" type="ORF">A2U01_0031149</name>
</gene>
<feature type="non-terminal residue" evidence="7">
    <location>
        <position position="1"/>
    </location>
</feature>
<comment type="similarity">
    <text evidence="5">Belongs to the class I-like SAM-binding methyltransferase superfamily. RsmB/NOP family.</text>
</comment>
<dbReference type="EMBL" id="LXQA010074868">
    <property type="protein sequence ID" value="MCI10058.1"/>
    <property type="molecule type" value="Genomic_DNA"/>
</dbReference>
<feature type="binding site" evidence="5">
    <location>
        <position position="1"/>
    </location>
    <ligand>
        <name>S-adenosyl-L-methionine</name>
        <dbReference type="ChEBI" id="CHEBI:59789"/>
    </ligand>
</feature>
<dbReference type="GO" id="GO:0003723">
    <property type="term" value="F:RNA binding"/>
    <property type="evidence" value="ECO:0007669"/>
    <property type="project" value="UniProtKB-UniRule"/>
</dbReference>
<keyword evidence="1 5" id="KW-0489">Methyltransferase</keyword>
<dbReference type="PANTHER" id="PTHR22807">
    <property type="entry name" value="NOP2 YEAST -RELATED NOL1/NOP2/FMU SUN DOMAIN-CONTAINING"/>
    <property type="match status" value="1"/>
</dbReference>
<evidence type="ECO:0000259" key="6">
    <source>
        <dbReference type="PROSITE" id="PS51686"/>
    </source>
</evidence>
<accession>A0A392PD77</accession>
<evidence type="ECO:0000313" key="8">
    <source>
        <dbReference type="Proteomes" id="UP000265520"/>
    </source>
</evidence>